<dbReference type="PANTHER" id="PTHR47707">
    <property type="entry name" value="8-OXO-DGTP DIPHOSPHATASE"/>
    <property type="match status" value="1"/>
</dbReference>
<dbReference type="GO" id="GO:0044716">
    <property type="term" value="F:8-oxo-GDP phosphatase activity"/>
    <property type="evidence" value="ECO:0007669"/>
    <property type="project" value="TreeGrafter"/>
</dbReference>
<dbReference type="InterPro" id="IPR015797">
    <property type="entry name" value="NUDIX_hydrolase-like_dom_sf"/>
</dbReference>
<proteinExistence type="inferred from homology"/>
<feature type="domain" description="Nudix hydrolase" evidence="14">
    <location>
        <begin position="1"/>
        <end position="126"/>
    </location>
</feature>
<organism evidence="15 16">
    <name type="scientific">Paenibacillus typhae</name>
    <dbReference type="NCBI Taxonomy" id="1174501"/>
    <lineage>
        <taxon>Bacteria</taxon>
        <taxon>Bacillati</taxon>
        <taxon>Bacillota</taxon>
        <taxon>Bacilli</taxon>
        <taxon>Bacillales</taxon>
        <taxon>Paenibacillaceae</taxon>
        <taxon>Paenibacillus</taxon>
    </lineage>
</organism>
<dbReference type="OrthoDB" id="9810648at2"/>
<dbReference type="InterPro" id="IPR003561">
    <property type="entry name" value="Mutator_MutT"/>
</dbReference>
<evidence type="ECO:0000256" key="3">
    <source>
        <dbReference type="ARBA" id="ARBA00022457"/>
    </source>
</evidence>
<feature type="binding site" evidence="13">
    <location>
        <position position="35"/>
    </location>
    <ligand>
        <name>Mg(2+)</name>
        <dbReference type="ChEBI" id="CHEBI:18420"/>
    </ligand>
</feature>
<dbReference type="PANTHER" id="PTHR47707:SF1">
    <property type="entry name" value="NUDIX HYDROLASE FAMILY PROTEIN"/>
    <property type="match status" value="1"/>
</dbReference>
<feature type="binding site" evidence="13">
    <location>
        <position position="55"/>
    </location>
    <ligand>
        <name>Mg(2+)</name>
        <dbReference type="ChEBI" id="CHEBI:18420"/>
    </ligand>
</feature>
<evidence type="ECO:0000256" key="2">
    <source>
        <dbReference type="ARBA" id="ARBA00005582"/>
    </source>
</evidence>
<protein>
    <recommendedName>
        <fullName evidence="11">8-oxo-dGTP diphosphatase</fullName>
        <ecNumber evidence="11">3.6.1.55</ecNumber>
    </recommendedName>
</protein>
<dbReference type="GO" id="GO:0006281">
    <property type="term" value="P:DNA repair"/>
    <property type="evidence" value="ECO:0007669"/>
    <property type="project" value="UniProtKB-KW"/>
</dbReference>
<dbReference type="Proteomes" id="UP000199050">
    <property type="component" value="Unassembled WGS sequence"/>
</dbReference>
<dbReference type="Gene3D" id="3.90.79.10">
    <property type="entry name" value="Nucleoside Triphosphate Pyrophosphohydrolase"/>
    <property type="match status" value="1"/>
</dbReference>
<evidence type="ECO:0000256" key="13">
    <source>
        <dbReference type="PIRSR" id="PIRSR603561-2"/>
    </source>
</evidence>
<accession>A0A1G8VI50</accession>
<evidence type="ECO:0000256" key="9">
    <source>
        <dbReference type="ARBA" id="ARBA00023204"/>
    </source>
</evidence>
<dbReference type="NCBIfam" id="TIGR00586">
    <property type="entry name" value="mutt"/>
    <property type="match status" value="1"/>
</dbReference>
<evidence type="ECO:0000256" key="7">
    <source>
        <dbReference type="ARBA" id="ARBA00022801"/>
    </source>
</evidence>
<evidence type="ECO:0000256" key="6">
    <source>
        <dbReference type="ARBA" id="ARBA00022763"/>
    </source>
</evidence>
<sequence>MIEVAAAIIHNEEGKLLIARRKPGKAQAGLWEFPGGKLEEGEDARQCLHRELMEELNISIRPYEAFGSHEHDYGSLRIRLTAWKAEYTGGELRMSDHDACSWVDRHELAEYDFAPADLPFVERLIKDKMNS</sequence>
<dbReference type="PRINTS" id="PR00502">
    <property type="entry name" value="NUDIXFAMILY"/>
</dbReference>
<keyword evidence="3" id="KW-0515">Mutator protein</keyword>
<reference evidence="16" key="1">
    <citation type="submission" date="2016-10" db="EMBL/GenBank/DDBJ databases">
        <authorList>
            <person name="Varghese N."/>
            <person name="Submissions S."/>
        </authorList>
    </citation>
    <scope>NUCLEOTIDE SEQUENCE [LARGE SCALE GENOMIC DNA]</scope>
    <source>
        <strain evidence="16">CGMCC 1.11012</strain>
    </source>
</reference>
<keyword evidence="16" id="KW-1185">Reference proteome</keyword>
<dbReference type="EMBL" id="FNDX01000021">
    <property type="protein sequence ID" value="SDJ65594.1"/>
    <property type="molecule type" value="Genomic_DNA"/>
</dbReference>
<evidence type="ECO:0000256" key="12">
    <source>
        <dbReference type="PIRSR" id="PIRSR603561-1"/>
    </source>
</evidence>
<dbReference type="EC" id="3.6.1.55" evidence="11"/>
<dbReference type="GO" id="GO:0044715">
    <property type="term" value="F:8-oxo-dGDP phosphatase activity"/>
    <property type="evidence" value="ECO:0007669"/>
    <property type="project" value="TreeGrafter"/>
</dbReference>
<evidence type="ECO:0000256" key="11">
    <source>
        <dbReference type="ARBA" id="ARBA00038905"/>
    </source>
</evidence>
<dbReference type="GO" id="GO:0006260">
    <property type="term" value="P:DNA replication"/>
    <property type="evidence" value="ECO:0007669"/>
    <property type="project" value="UniProtKB-KW"/>
</dbReference>
<comment type="similarity">
    <text evidence="2">Belongs to the Nudix hydrolase family.</text>
</comment>
<comment type="cofactor">
    <cofactor evidence="1 13">
        <name>Mg(2+)</name>
        <dbReference type="ChEBI" id="CHEBI:18420"/>
    </cofactor>
</comment>
<keyword evidence="8 13" id="KW-0460">Magnesium</keyword>
<name>A0A1G8VI50_9BACL</name>
<evidence type="ECO:0000256" key="4">
    <source>
        <dbReference type="ARBA" id="ARBA00022705"/>
    </source>
</evidence>
<keyword evidence="4" id="KW-0235">DNA replication</keyword>
<dbReference type="InterPro" id="IPR047127">
    <property type="entry name" value="MutT-like"/>
</dbReference>
<dbReference type="PROSITE" id="PS00893">
    <property type="entry name" value="NUDIX_BOX"/>
    <property type="match status" value="1"/>
</dbReference>
<feature type="binding site" evidence="12">
    <location>
        <position position="21"/>
    </location>
    <ligand>
        <name>8-oxo-dGTP</name>
        <dbReference type="ChEBI" id="CHEBI:77896"/>
    </ligand>
</feature>
<keyword evidence="9" id="KW-0234">DNA repair</keyword>
<keyword evidence="6" id="KW-0227">DNA damage</keyword>
<evidence type="ECO:0000256" key="8">
    <source>
        <dbReference type="ARBA" id="ARBA00022842"/>
    </source>
</evidence>
<dbReference type="Pfam" id="PF14815">
    <property type="entry name" value="NUDIX_4"/>
    <property type="match status" value="1"/>
</dbReference>
<evidence type="ECO:0000256" key="5">
    <source>
        <dbReference type="ARBA" id="ARBA00022723"/>
    </source>
</evidence>
<dbReference type="InterPro" id="IPR029119">
    <property type="entry name" value="MutY_C"/>
</dbReference>
<dbReference type="GO" id="GO:0008413">
    <property type="term" value="F:8-oxo-7,8-dihydroguanosine triphosphate pyrophosphatase activity"/>
    <property type="evidence" value="ECO:0007669"/>
    <property type="project" value="InterPro"/>
</dbReference>
<evidence type="ECO:0000256" key="10">
    <source>
        <dbReference type="ARBA" id="ARBA00035861"/>
    </source>
</evidence>
<evidence type="ECO:0000259" key="14">
    <source>
        <dbReference type="PROSITE" id="PS51462"/>
    </source>
</evidence>
<dbReference type="STRING" id="1174501.SAMN05216192_12134"/>
<dbReference type="PROSITE" id="PS51462">
    <property type="entry name" value="NUDIX"/>
    <property type="match status" value="1"/>
</dbReference>
<comment type="catalytic activity">
    <reaction evidence="10">
        <text>8-oxo-dGTP + H2O = 8-oxo-dGMP + diphosphate + H(+)</text>
        <dbReference type="Rhea" id="RHEA:31575"/>
        <dbReference type="ChEBI" id="CHEBI:15377"/>
        <dbReference type="ChEBI" id="CHEBI:15378"/>
        <dbReference type="ChEBI" id="CHEBI:33019"/>
        <dbReference type="ChEBI" id="CHEBI:63224"/>
        <dbReference type="ChEBI" id="CHEBI:77896"/>
        <dbReference type="EC" id="3.6.1.55"/>
    </reaction>
</comment>
<dbReference type="AlphaFoldDB" id="A0A1G8VI50"/>
<keyword evidence="7" id="KW-0378">Hydrolase</keyword>
<evidence type="ECO:0000256" key="1">
    <source>
        <dbReference type="ARBA" id="ARBA00001946"/>
    </source>
</evidence>
<feature type="binding site" evidence="12">
    <location>
        <begin position="32"/>
        <end position="35"/>
    </location>
    <ligand>
        <name>8-oxo-dGTP</name>
        <dbReference type="ChEBI" id="CHEBI:77896"/>
    </ligand>
</feature>
<dbReference type="SUPFAM" id="SSF55811">
    <property type="entry name" value="Nudix"/>
    <property type="match status" value="1"/>
</dbReference>
<dbReference type="CDD" id="cd03425">
    <property type="entry name" value="NUDIX_MutT_NudA_like"/>
    <property type="match status" value="1"/>
</dbReference>
<gene>
    <name evidence="15" type="ORF">SAMN05216192_12134</name>
</gene>
<evidence type="ECO:0000313" key="15">
    <source>
        <dbReference type="EMBL" id="SDJ65594.1"/>
    </source>
</evidence>
<dbReference type="GO" id="GO:0035539">
    <property type="term" value="F:8-oxo-7,8-dihydrodeoxyguanosine triphosphate pyrophosphatase activity"/>
    <property type="evidence" value="ECO:0007669"/>
    <property type="project" value="UniProtKB-EC"/>
</dbReference>
<keyword evidence="5 13" id="KW-0479">Metal-binding</keyword>
<dbReference type="GO" id="GO:0046872">
    <property type="term" value="F:metal ion binding"/>
    <property type="evidence" value="ECO:0007669"/>
    <property type="project" value="UniProtKB-KW"/>
</dbReference>
<evidence type="ECO:0000313" key="16">
    <source>
        <dbReference type="Proteomes" id="UP000199050"/>
    </source>
</evidence>
<dbReference type="InterPro" id="IPR020084">
    <property type="entry name" value="NUDIX_hydrolase_CS"/>
</dbReference>
<dbReference type="InterPro" id="IPR020476">
    <property type="entry name" value="Nudix_hydrolase"/>
</dbReference>
<dbReference type="InterPro" id="IPR000086">
    <property type="entry name" value="NUDIX_hydrolase_dom"/>
</dbReference>
<dbReference type="RefSeq" id="WP_090716034.1">
    <property type="nucleotide sequence ID" value="NZ_JACLCC010000016.1"/>
</dbReference>